<dbReference type="Proteomes" id="UP000305874">
    <property type="component" value="Unassembled WGS sequence"/>
</dbReference>
<dbReference type="PANTHER" id="PTHR33406">
    <property type="entry name" value="MEMBRANE PROTEIN MJ1562-RELATED"/>
    <property type="match status" value="1"/>
</dbReference>
<keyword evidence="2" id="KW-1003">Cell membrane</keyword>
<dbReference type="OrthoDB" id="5963930at2"/>
<evidence type="ECO:0000256" key="1">
    <source>
        <dbReference type="ARBA" id="ARBA00004651"/>
    </source>
</evidence>
<feature type="transmembrane region" description="Helical" evidence="6">
    <location>
        <begin position="324"/>
        <end position="345"/>
    </location>
</feature>
<evidence type="ECO:0000256" key="2">
    <source>
        <dbReference type="ARBA" id="ARBA00022475"/>
    </source>
</evidence>
<reference evidence="9" key="4">
    <citation type="submission" date="2019-09" db="EMBL/GenBank/DDBJ databases">
        <title>Co-occurence of chitin degradation, pigmentation and bioactivity in marine Pseudoalteromonas.</title>
        <authorList>
            <person name="Sonnenschein E.C."/>
            <person name="Bech P.K."/>
        </authorList>
    </citation>
    <scope>NUCLEOTIDE SEQUENCE</scope>
    <source>
        <strain evidence="9">S2897</strain>
    </source>
</reference>
<reference evidence="9 11" key="2">
    <citation type="submission" date="2017-12" db="EMBL/GenBank/DDBJ databases">
        <authorList>
            <person name="Paulsen S."/>
            <person name="Gram L.K."/>
        </authorList>
    </citation>
    <scope>NUCLEOTIDE SEQUENCE [LARGE SCALE GENOMIC DNA]</scope>
    <source>
        <strain evidence="9 11">S2897</strain>
    </source>
</reference>
<feature type="transmembrane region" description="Helical" evidence="6">
    <location>
        <begin position="227"/>
        <end position="245"/>
    </location>
</feature>
<dbReference type="Gene3D" id="1.20.1640.10">
    <property type="entry name" value="Multidrug efflux transporter AcrB transmembrane domain"/>
    <property type="match status" value="2"/>
</dbReference>
<feature type="transmembrane region" description="Helical" evidence="6">
    <location>
        <begin position="17"/>
        <end position="35"/>
    </location>
</feature>
<dbReference type="InterPro" id="IPR000731">
    <property type="entry name" value="SSD"/>
</dbReference>
<dbReference type="Proteomes" id="UP000033664">
    <property type="component" value="Unassembled WGS sequence"/>
</dbReference>
<keyword evidence="10" id="KW-1185">Reference proteome</keyword>
<organism evidence="8 10">
    <name type="scientific">Pseudoalteromonas ruthenica</name>
    <dbReference type="NCBI Taxonomy" id="151081"/>
    <lineage>
        <taxon>Bacteria</taxon>
        <taxon>Pseudomonadati</taxon>
        <taxon>Pseudomonadota</taxon>
        <taxon>Gammaproteobacteria</taxon>
        <taxon>Alteromonadales</taxon>
        <taxon>Pseudoalteromonadaceae</taxon>
        <taxon>Pseudoalteromonas</taxon>
    </lineage>
</organism>
<dbReference type="GeneID" id="58228825"/>
<dbReference type="EMBL" id="PNCG01000002">
    <property type="protein sequence ID" value="TMP88244.1"/>
    <property type="molecule type" value="Genomic_DNA"/>
</dbReference>
<dbReference type="RefSeq" id="WP_022943967.1">
    <property type="nucleotide sequence ID" value="NZ_CP023396.1"/>
</dbReference>
<keyword evidence="5 6" id="KW-0472">Membrane</keyword>
<feature type="transmembrane region" description="Helical" evidence="6">
    <location>
        <begin position="357"/>
        <end position="381"/>
    </location>
</feature>
<dbReference type="EMBL" id="JXXZ01000007">
    <property type="protein sequence ID" value="KJY99941.1"/>
    <property type="molecule type" value="Genomic_DNA"/>
</dbReference>
<feature type="domain" description="SSD" evidence="7">
    <location>
        <begin position="251"/>
        <end position="381"/>
    </location>
</feature>
<feature type="transmembrane region" description="Helical" evidence="6">
    <location>
        <begin position="412"/>
        <end position="429"/>
    </location>
</feature>
<feature type="transmembrane region" description="Helical" evidence="6">
    <location>
        <begin position="740"/>
        <end position="767"/>
    </location>
</feature>
<evidence type="ECO:0000313" key="9">
    <source>
        <dbReference type="EMBL" id="TMP88244.1"/>
    </source>
</evidence>
<evidence type="ECO:0000313" key="8">
    <source>
        <dbReference type="EMBL" id="KJY99941.1"/>
    </source>
</evidence>
<dbReference type="InterPro" id="IPR004869">
    <property type="entry name" value="MMPL_dom"/>
</dbReference>
<gene>
    <name evidence="9" type="ORF">CWC05_02075</name>
    <name evidence="8" type="ORF">TW72_10015</name>
</gene>
<dbReference type="eggNOG" id="COG1033">
    <property type="taxonomic scope" value="Bacteria"/>
</dbReference>
<proteinExistence type="predicted"/>
<dbReference type="InterPro" id="IPR050545">
    <property type="entry name" value="Mycobact_MmpL"/>
</dbReference>
<dbReference type="Pfam" id="PF03176">
    <property type="entry name" value="MMPL"/>
    <property type="match status" value="2"/>
</dbReference>
<keyword evidence="3 6" id="KW-0812">Transmembrane</keyword>
<evidence type="ECO:0000256" key="6">
    <source>
        <dbReference type="SAM" id="Phobius"/>
    </source>
</evidence>
<feature type="transmembrane region" description="Helical" evidence="6">
    <location>
        <begin position="668"/>
        <end position="687"/>
    </location>
</feature>
<keyword evidence="4 6" id="KW-1133">Transmembrane helix</keyword>
<evidence type="ECO:0000313" key="10">
    <source>
        <dbReference type="Proteomes" id="UP000033664"/>
    </source>
</evidence>
<reference evidence="8 10" key="1">
    <citation type="journal article" date="2015" name="BMC Genomics">
        <title>Genome mining reveals unlocked bioactive potential of marine Gram-negative bacteria.</title>
        <authorList>
            <person name="Machado H."/>
            <person name="Sonnenschein E.C."/>
            <person name="Melchiorsen J."/>
            <person name="Gram L."/>
        </authorList>
    </citation>
    <scope>NUCLEOTIDE SEQUENCE [LARGE SCALE GENOMIC DNA]</scope>
    <source>
        <strain evidence="8 10">S3137</strain>
    </source>
</reference>
<feature type="transmembrane region" description="Helical" evidence="6">
    <location>
        <begin position="282"/>
        <end position="304"/>
    </location>
</feature>
<dbReference type="SUPFAM" id="SSF82866">
    <property type="entry name" value="Multidrug efflux transporter AcrB transmembrane domain"/>
    <property type="match status" value="2"/>
</dbReference>
<evidence type="ECO:0000256" key="5">
    <source>
        <dbReference type="ARBA" id="ARBA00023136"/>
    </source>
</evidence>
<dbReference type="AlphaFoldDB" id="A0A0F4PXL0"/>
<dbReference type="PANTHER" id="PTHR33406:SF10">
    <property type="entry name" value="SSD DOMAIN-CONTAINING PROTEIN"/>
    <property type="match status" value="1"/>
</dbReference>
<evidence type="ECO:0000313" key="11">
    <source>
        <dbReference type="Proteomes" id="UP000305874"/>
    </source>
</evidence>
<protein>
    <submittedName>
        <fullName evidence="8">RND transporter</fullName>
    </submittedName>
</protein>
<dbReference type="GO" id="GO:0005886">
    <property type="term" value="C:plasma membrane"/>
    <property type="evidence" value="ECO:0007669"/>
    <property type="project" value="UniProtKB-SubCell"/>
</dbReference>
<dbReference type="PATRIC" id="fig|151081.8.peg.987"/>
<sequence>MQTLVELLERSLFRHRMWVILAFIIATVALAWQATKLQLDASFNKNIPLNHQYMKVYTKHEKQFGGANGILISVCDARGDIFNPEFFTQLKAVHDQLYFIPGVNRPLVNSIYSPSARFVEVVEDGFSGGPIIPANFSADKAGLARVKENIEKAKVVGRMVASDYSCAMVSAQLMEFDPQTGEKLDTLDIAEQLESKIRTPLSTDNVSIHIIGFAKMAGDIAEGAKDVVLFFAIAIAITLVMVWLFCKSFKLTLLPIGCSIIAVVWQMGLLSTLGFGLDPMSILVPFLVFAIGVSHGVQMINGIAKKVQLGSDAKTAAQSSFKALLIPGGIALLSDTVGFLTLLAIDIGIIRELAITASLGVAVIIFTNLLLLPVIASYLTFSKLAVLEADNANKNALFKLRELLVATTNKKNATAILICTAVLFAFGYWQSQNMRIGDLHAGAPALHEEARYNQDTFLISDRYSISVDILKVIVEAYPAACTEHEVMDRISQFQWRMDNIPGVQSSVSLASVAKAVNAGYNEGNLKWQTLPRNSASLVQATSRVETSSGLLNGDCSVMPVIIFMEDHKAESIERVVAAVKEYGAEFGTDKVSFRLASGPIGVMAATNESVSKAQTPMMLYVYGAVIVLCLLSFRSLRATIAVVLPLYIVSTLAQALMVGLEIGLTVSTLPVIALGVGIGVDYGIYILSSMMTQLKQGVHLSEAYRNALAERGSAVLFTGITLAVGVSTWIFSALKFQVDMGILLTFMFLVNMLGAVLILPAIGAFLWSDQKK</sequence>
<accession>A0A0F4PXL0</accession>
<comment type="subcellular location">
    <subcellularLocation>
        <location evidence="1">Cell membrane</location>
        <topology evidence="1">Multi-pass membrane protein</topology>
    </subcellularLocation>
</comment>
<reference evidence="11" key="3">
    <citation type="submission" date="2019-06" db="EMBL/GenBank/DDBJ databases">
        <title>Co-occurence of chitin degradation, pigmentation and bioactivity in marine Pseudoalteromonas.</title>
        <authorList>
            <person name="Sonnenschein E.C."/>
            <person name="Bech P.K."/>
        </authorList>
    </citation>
    <scope>NUCLEOTIDE SEQUENCE [LARGE SCALE GENOMIC DNA]</scope>
    <source>
        <strain evidence="11">S2897</strain>
    </source>
</reference>
<feature type="transmembrane region" description="Helical" evidence="6">
    <location>
        <begin position="714"/>
        <end position="734"/>
    </location>
</feature>
<dbReference type="PROSITE" id="PS50156">
    <property type="entry name" value="SSD"/>
    <property type="match status" value="1"/>
</dbReference>
<comment type="caution">
    <text evidence="8">The sequence shown here is derived from an EMBL/GenBank/DDBJ whole genome shotgun (WGS) entry which is preliminary data.</text>
</comment>
<evidence type="ECO:0000256" key="4">
    <source>
        <dbReference type="ARBA" id="ARBA00022989"/>
    </source>
</evidence>
<evidence type="ECO:0000259" key="7">
    <source>
        <dbReference type="PROSITE" id="PS50156"/>
    </source>
</evidence>
<feature type="transmembrane region" description="Helical" evidence="6">
    <location>
        <begin position="251"/>
        <end position="270"/>
    </location>
</feature>
<dbReference type="STRING" id="151081.TW72_10015"/>
<evidence type="ECO:0000256" key="3">
    <source>
        <dbReference type="ARBA" id="ARBA00022692"/>
    </source>
</evidence>
<feature type="transmembrane region" description="Helical" evidence="6">
    <location>
        <begin position="619"/>
        <end position="648"/>
    </location>
</feature>
<name>A0A0F4PXL0_9GAMM</name>